<evidence type="ECO:0000313" key="2">
    <source>
        <dbReference type="EMBL" id="MEO1767240.1"/>
    </source>
</evidence>
<dbReference type="InterPro" id="IPR050137">
    <property type="entry name" value="PyrR_bifunctional"/>
</dbReference>
<dbReference type="InterPro" id="IPR029057">
    <property type="entry name" value="PRTase-like"/>
</dbReference>
<dbReference type="PANTHER" id="PTHR11608">
    <property type="entry name" value="BIFUNCTIONAL PROTEIN PYRR"/>
    <property type="match status" value="1"/>
</dbReference>
<dbReference type="Proteomes" id="UP001482231">
    <property type="component" value="Unassembled WGS sequence"/>
</dbReference>
<proteinExistence type="predicted"/>
<feature type="domain" description="Phosphoribosyltransferase" evidence="1">
    <location>
        <begin position="13"/>
        <end position="139"/>
    </location>
</feature>
<dbReference type="Gene3D" id="3.40.50.2020">
    <property type="match status" value="1"/>
</dbReference>
<accession>A0ABV0EGX1</accession>
<name>A0ABV0EGX1_9BURK</name>
<dbReference type="EMBL" id="JBAJEX010000006">
    <property type="protein sequence ID" value="MEO1767240.1"/>
    <property type="molecule type" value="Genomic_DNA"/>
</dbReference>
<keyword evidence="2" id="KW-0808">Transferase</keyword>
<dbReference type="SUPFAM" id="SSF53271">
    <property type="entry name" value="PRTase-like"/>
    <property type="match status" value="1"/>
</dbReference>
<dbReference type="NCBIfam" id="NF003549">
    <property type="entry name" value="PRK05205.1-5"/>
    <property type="match status" value="1"/>
</dbReference>
<keyword evidence="2" id="KW-0328">Glycosyltransferase</keyword>
<dbReference type="RefSeq" id="WP_347308354.1">
    <property type="nucleotide sequence ID" value="NZ_JBAJEX010000006.1"/>
</dbReference>
<dbReference type="NCBIfam" id="NF003545">
    <property type="entry name" value="PRK05205.1-1"/>
    <property type="match status" value="1"/>
</dbReference>
<evidence type="ECO:0000259" key="1">
    <source>
        <dbReference type="Pfam" id="PF00156"/>
    </source>
</evidence>
<dbReference type="Pfam" id="PF00156">
    <property type="entry name" value="Pribosyltran"/>
    <property type="match status" value="1"/>
</dbReference>
<dbReference type="GO" id="GO:0004845">
    <property type="term" value="F:uracil phosphoribosyltransferase activity"/>
    <property type="evidence" value="ECO:0007669"/>
    <property type="project" value="UniProtKB-EC"/>
</dbReference>
<gene>
    <name evidence="2" type="primary">pyrR</name>
    <name evidence="2" type="ORF">V6E02_08455</name>
</gene>
<dbReference type="InterPro" id="IPR000836">
    <property type="entry name" value="PRTase_dom"/>
</dbReference>
<dbReference type="EC" id="2.4.2.9" evidence="2"/>
<evidence type="ECO:0000313" key="3">
    <source>
        <dbReference type="Proteomes" id="UP001482231"/>
    </source>
</evidence>
<sequence length="170" mass="18672">MSPSPVLPEVDPLIRKLAEEIAGHLTDRSALVGIHTGGAWVAQKLYALLGPEIPLGTLDIAFYRDDFSRMGLHPQVRPSQIDFPVEGAHIILVDDVLYTGRTVRAAMNELFDFGRPAAIELAVLIDRGGRELPIAAQYVGAVIPLPPHQHIQLNRDPQGRLSLSLLDKRH</sequence>
<dbReference type="PANTHER" id="PTHR11608:SF0">
    <property type="entry name" value="BIFUNCTIONAL PROTEIN PYRR"/>
    <property type="match status" value="1"/>
</dbReference>
<keyword evidence="3" id="KW-1185">Reference proteome</keyword>
<protein>
    <submittedName>
        <fullName evidence="2">Bifunctional pyr operon transcriptional regulator/uracil phosphoribosyltransferase PyrR</fullName>
        <ecNumber evidence="2">2.4.2.9</ecNumber>
    </submittedName>
</protein>
<reference evidence="2 3" key="1">
    <citation type="submission" date="2024-02" db="EMBL/GenBank/DDBJ databases">
        <title>New thermophilic sulfur-oxidizing bacteria from a hot springs of the Uzon caldera (Kamchatka, Russia).</title>
        <authorList>
            <person name="Dukat A.M."/>
            <person name="Elcheninov A.G."/>
            <person name="Frolov E.N."/>
        </authorList>
    </citation>
    <scope>NUCLEOTIDE SEQUENCE [LARGE SCALE GENOMIC DNA]</scope>
    <source>
        <strain evidence="2 3">AK1</strain>
    </source>
</reference>
<dbReference type="CDD" id="cd06223">
    <property type="entry name" value="PRTases_typeI"/>
    <property type="match status" value="1"/>
</dbReference>
<organism evidence="2 3">
    <name type="scientific">Thiobacter aerophilum</name>
    <dbReference type="NCBI Taxonomy" id="3121275"/>
    <lineage>
        <taxon>Bacteria</taxon>
        <taxon>Pseudomonadati</taxon>
        <taxon>Pseudomonadota</taxon>
        <taxon>Betaproteobacteria</taxon>
        <taxon>Burkholderiales</taxon>
        <taxon>Thiobacteraceae</taxon>
        <taxon>Thiobacter</taxon>
    </lineage>
</organism>
<comment type="caution">
    <text evidence="2">The sequence shown here is derived from an EMBL/GenBank/DDBJ whole genome shotgun (WGS) entry which is preliminary data.</text>
</comment>